<reference evidence="3" key="1">
    <citation type="submission" date="2016-05" db="EMBL/GenBank/DDBJ databases">
        <title>Comparative genomics of biotechnologically important yeasts.</title>
        <authorList>
            <consortium name="DOE Joint Genome Institute"/>
            <person name="Riley R."/>
            <person name="Haridas S."/>
            <person name="Wolfe K.H."/>
            <person name="Lopes M.R."/>
            <person name="Hittinger C.T."/>
            <person name="Goker M."/>
            <person name="Salamov A."/>
            <person name="Wisecaver J."/>
            <person name="Long T.M."/>
            <person name="Aerts A.L."/>
            <person name="Barry K."/>
            <person name="Choi C."/>
            <person name="Clum A."/>
            <person name="Coughlan A.Y."/>
            <person name="Deshpande S."/>
            <person name="Douglass A.P."/>
            <person name="Hanson S.J."/>
            <person name="Klenk H.-P."/>
            <person name="Labutti K."/>
            <person name="Lapidus A."/>
            <person name="Lindquist E."/>
            <person name="Lipzen A."/>
            <person name="Meier-Kolthoff J.P."/>
            <person name="Ohm R.A."/>
            <person name="Otillar R.P."/>
            <person name="Pangilinan J."/>
            <person name="Peng Y."/>
            <person name="Rokas A."/>
            <person name="Rosa C.A."/>
            <person name="Scheuner C."/>
            <person name="Sibirny A.A."/>
            <person name="Slot J.C."/>
            <person name="Stielow J.B."/>
            <person name="Sun H."/>
            <person name="Kurtzman C.P."/>
            <person name="Blackwell M."/>
            <person name="Grigoriev I.V."/>
            <person name="Jeffries T.W."/>
        </authorList>
    </citation>
    <scope>NUCLEOTIDE SEQUENCE [LARGE SCALE GENOMIC DNA]</scope>
    <source>
        <strain evidence="3">NRRL Y-17324</strain>
    </source>
</reference>
<dbReference type="OrthoDB" id="5559898at2759"/>
<evidence type="ECO:0000256" key="1">
    <source>
        <dbReference type="SAM" id="MobiDB-lite"/>
    </source>
</evidence>
<dbReference type="GeneID" id="30985220"/>
<dbReference type="Proteomes" id="UP000094285">
    <property type="component" value="Unassembled WGS sequence"/>
</dbReference>
<organism evidence="2 3">
    <name type="scientific">Suhomyces tanzawaensis NRRL Y-17324</name>
    <dbReference type="NCBI Taxonomy" id="984487"/>
    <lineage>
        <taxon>Eukaryota</taxon>
        <taxon>Fungi</taxon>
        <taxon>Dikarya</taxon>
        <taxon>Ascomycota</taxon>
        <taxon>Saccharomycotina</taxon>
        <taxon>Pichiomycetes</taxon>
        <taxon>Debaryomycetaceae</taxon>
        <taxon>Suhomyces</taxon>
    </lineage>
</organism>
<feature type="region of interest" description="Disordered" evidence="1">
    <location>
        <begin position="1056"/>
        <end position="1145"/>
    </location>
</feature>
<dbReference type="AlphaFoldDB" id="A0A1E4SBS4"/>
<dbReference type="InterPro" id="IPR016024">
    <property type="entry name" value="ARM-type_fold"/>
</dbReference>
<sequence>MSVHAQEVWKDLSELRVSLIGNKDLKYKLVGNVLFISDLVASFNHLIQLIAGKEPSNWLENHQFLGDLEKRGVILKILCAYITEVNTDKHANVTTCLRSLELVLDPIIQFLQYFVGRFIPLSLNKLTSPYVEAKIRNVLASSLDIVLYLSNIRHHSIDAKIVSRFITSLLIISEDDFMQKSNLLLIKLMKLVPLILTSAELESQSTVTLLTTLLRRLLKECTTIINTHFPSITDNIELLHQISFEDSSLPNIELNQNIIRTRVNTSLLLELIVSICQIFYVMRENDFEVTRDHANKSDKLGERSPVVLPENVYLSLLLLLKYDDNLMSLASLNLIVIYLDNFKPSNKQLLFQNYKKLFPRIIQMLKLETESLELESSQNDQVPLPIYLLSSGRILADLSSKYPVLNDELKDANADFKIIDQVHTLTKSSQLLKILKILKKNSKHGTSMVDFTVLIGLSDEDHDEKLADLLYLLSVYTSSNETYRSRIINLSSDQQKINLAFAEIIFEIIDDLQFLLNQNELGYLLLRSQKVKSEDLPWFSKNLGIIRSLLDQSLYTNCLYLIRSLSRSVTTLRTFYVECNSFKSFIISPSTIDNSGGLITNFLQILKAFASSDKINQYFYKLSGKSNFRSLMKSRKTQMINKSITISLLGNFILDFSSFRYNVVNYDSFLHSLSSLYKSSASLDDNILLGGSDDMAVKTEDVYQRNFVKLNIMQVIKNFLYHETNENKQELLEYFPLATLIEKTFYCPERKFSEDSFKSNIEIHQLKLKQKLVAFDILRNFTAGSPHFNQIVINTYEESYWLHREYELPNSWDEYIQYTLVDSVPFTGVEGQFDSEEGFLRLLLNDDYVRMVTSINYIENHKYANIDTISKDQFPKDQTLSIWLHFMDLNIPASFENALDLNERVALNTNLNEIKSSVVFILINLTRHTTYNVHMDKEFMLFDNVAEAGAGTRRFHNNQRIMIDSDSDSEKGEEDTKLAHEPTTTIDSLTVQDRAKYLQEFGFGAVLVKLINLENGHKTEDADHKDHEVRVIKRFDIQNSYDLLEKLKSANQQITGLLKGGRRPSAQRDEPGRPTSESANGQALAAATAVSELPLQDRPDVNRGGEGYGYGSDEEMQDNDDDEPNEADDAEDDDDEDMPREFWVM</sequence>
<gene>
    <name evidence="2" type="ORF">CANTADRAFT_72348</name>
</gene>
<dbReference type="SUPFAM" id="SSF48371">
    <property type="entry name" value="ARM repeat"/>
    <property type="match status" value="1"/>
</dbReference>
<proteinExistence type="predicted"/>
<evidence type="ECO:0000313" key="3">
    <source>
        <dbReference type="Proteomes" id="UP000094285"/>
    </source>
</evidence>
<dbReference type="RefSeq" id="XP_020062050.1">
    <property type="nucleotide sequence ID" value="XM_020211084.1"/>
</dbReference>
<dbReference type="STRING" id="984487.A0A1E4SBS4"/>
<evidence type="ECO:0000313" key="2">
    <source>
        <dbReference type="EMBL" id="ODV76928.1"/>
    </source>
</evidence>
<name>A0A1E4SBS4_9ASCO</name>
<feature type="compositionally biased region" description="Acidic residues" evidence="1">
    <location>
        <begin position="1112"/>
        <end position="1138"/>
    </location>
</feature>
<keyword evidence="3" id="KW-1185">Reference proteome</keyword>
<accession>A0A1E4SBS4</accession>
<dbReference type="EMBL" id="KV453917">
    <property type="protein sequence ID" value="ODV76928.1"/>
    <property type="molecule type" value="Genomic_DNA"/>
</dbReference>
<protein>
    <submittedName>
        <fullName evidence="2">Uncharacterized protein</fullName>
    </submittedName>
</protein>